<dbReference type="GeneID" id="30412351"/>
<dbReference type="Proteomes" id="UP000094707">
    <property type="component" value="Chromosome I"/>
</dbReference>
<evidence type="ECO:0000313" key="1">
    <source>
        <dbReference type="EMBL" id="SCG86065.1"/>
    </source>
</evidence>
<evidence type="ECO:0000313" key="2">
    <source>
        <dbReference type="Proteomes" id="UP000094707"/>
    </source>
</evidence>
<gene>
    <name evidence="1" type="ORF">MCBB_1510</name>
</gene>
<evidence type="ECO:0008006" key="3">
    <source>
        <dbReference type="Google" id="ProtNLM"/>
    </source>
</evidence>
<dbReference type="InterPro" id="IPR012032">
    <property type="entry name" value="UCP006598"/>
</dbReference>
<dbReference type="KEGG" id="mcub:MCBB_1510"/>
<dbReference type="PATRIC" id="fig|129848.4.peg.1538"/>
<dbReference type="Pfam" id="PF09890">
    <property type="entry name" value="DUF2117"/>
    <property type="match status" value="1"/>
</dbReference>
<protein>
    <recommendedName>
        <fullName evidence="3">DUF2117 domain-containing protein</fullName>
    </recommendedName>
</protein>
<organism evidence="1 2">
    <name type="scientific">Methanobacterium congolense</name>
    <dbReference type="NCBI Taxonomy" id="118062"/>
    <lineage>
        <taxon>Archaea</taxon>
        <taxon>Methanobacteriati</taxon>
        <taxon>Methanobacteriota</taxon>
        <taxon>Methanomada group</taxon>
        <taxon>Methanobacteria</taxon>
        <taxon>Methanobacteriales</taxon>
        <taxon>Methanobacteriaceae</taxon>
        <taxon>Methanobacterium</taxon>
    </lineage>
</organism>
<dbReference type="EMBL" id="LT607756">
    <property type="protein sequence ID" value="SCG86065.1"/>
    <property type="molecule type" value="Genomic_DNA"/>
</dbReference>
<name>A0A1D3L3D6_9EURY</name>
<accession>A0A1D3L3D6</accession>
<dbReference type="OrthoDB" id="120859at2157"/>
<dbReference type="AlphaFoldDB" id="A0A1D3L3D6"/>
<dbReference type="RefSeq" id="WP_071907165.1">
    <property type="nucleotide sequence ID" value="NZ_LT607756.1"/>
</dbReference>
<sequence>MKIGVVVHGPQMLDSGYAEKIMDILGRYGEVKARLGGTMGRTAVIDAQLETKIDIRQKLLPSQSIQRFLDEGVDVIFLLDYGKSSVTGHAFGYKVSKRAKSHDSNSHIPVIQVERPGEPDGSVVPWDPELSDLALEVAGVLGLKTVTPESIIMEMKDKTRCTLKTHEKNTEVRRRVAGVSPDENIFINGTVVGRSKSSEIILVAENGVLTRIIGGEVKEHGVEKLGKIDLEGAIVKTGLLRRSRVKPRVLKSDKTIPKLIVTYLDHAAEDVYSLKDSDLVVTVGDDTTLVAADILYRFNVPIVGITDGDLDKVVEQGFKTPGSMVVELESGWDDIVGKKIFSKLFNSQKTIEINDIEDFKGKIMEIVKDTTSSYEIL</sequence>
<reference evidence="1 2" key="1">
    <citation type="submission" date="2016-08" db="EMBL/GenBank/DDBJ databases">
        <authorList>
            <person name="Seilhamer J.J."/>
        </authorList>
    </citation>
    <scope>NUCLEOTIDE SEQUENCE [LARGE SCALE GENOMIC DNA]</scope>
    <source>
        <strain evidence="1">Buetzberg</strain>
    </source>
</reference>
<proteinExistence type="predicted"/>
<keyword evidence="2" id="KW-1185">Reference proteome</keyword>
<dbReference type="STRING" id="118062.MCBB_1510"/>
<dbReference type="PIRSF" id="PIRSF006598">
    <property type="entry name" value="UCP006598"/>
    <property type="match status" value="1"/>
</dbReference>